<sequence>MNAIAISFTAAILAGGAAYAHGSRSVAQQLSAGRLTCTTRPEAGLVFGHTPVADCTFVSSRGGFRQSYAALLSPQRRPRDASVPETIRWDVLTRDGDSRPGMIGGTFTASADRPGISVAAGEVAAGGMAAGGMVALGVPVTLKLVGHSGQRIASFALATPRVAFAAATDTLVR</sequence>
<dbReference type="AlphaFoldDB" id="A0A0J6SGX5"/>
<name>A0A0J6SGX5_9HYPH</name>
<comment type="caution">
    <text evidence="2">The sequence shown here is derived from an EMBL/GenBank/DDBJ whole genome shotgun (WGS) entry which is preliminary data.</text>
</comment>
<proteinExistence type="predicted"/>
<dbReference type="EMBL" id="LABZ01000219">
    <property type="protein sequence ID" value="KMO32578.1"/>
    <property type="molecule type" value="Genomic_DNA"/>
</dbReference>
<protein>
    <submittedName>
        <fullName evidence="2">Uncharacterized protein</fullName>
    </submittedName>
</protein>
<dbReference type="RefSeq" id="WP_048453825.1">
    <property type="nucleotide sequence ID" value="NZ_LABZ01000219.1"/>
</dbReference>
<accession>A0A0J6SGX5</accession>
<dbReference type="OrthoDB" id="7996367at2"/>
<evidence type="ECO:0000313" key="3">
    <source>
        <dbReference type="Proteomes" id="UP000036449"/>
    </source>
</evidence>
<dbReference type="PATRIC" id="fig|1187852.3.peg.3124"/>
<feature type="chain" id="PRO_5005281725" evidence="1">
    <location>
        <begin position="21"/>
        <end position="173"/>
    </location>
</feature>
<gene>
    <name evidence="2" type="ORF">VQ03_26095</name>
</gene>
<evidence type="ECO:0000256" key="1">
    <source>
        <dbReference type="SAM" id="SignalP"/>
    </source>
</evidence>
<dbReference type="Pfam" id="PF06186">
    <property type="entry name" value="DUF992"/>
    <property type="match status" value="1"/>
</dbReference>
<reference evidence="2 3" key="1">
    <citation type="submission" date="2015-03" db="EMBL/GenBank/DDBJ databases">
        <title>Genome sequencing of Methylobacterium tarhaniae DSM 25844.</title>
        <authorList>
            <person name="Chaudhry V."/>
            <person name="Patil P.B."/>
        </authorList>
    </citation>
    <scope>NUCLEOTIDE SEQUENCE [LARGE SCALE GENOMIC DNA]</scope>
    <source>
        <strain evidence="2 3">DSM 25844</strain>
    </source>
</reference>
<organism evidence="2 3">
    <name type="scientific">Methylobacterium tarhaniae</name>
    <dbReference type="NCBI Taxonomy" id="1187852"/>
    <lineage>
        <taxon>Bacteria</taxon>
        <taxon>Pseudomonadati</taxon>
        <taxon>Pseudomonadota</taxon>
        <taxon>Alphaproteobacteria</taxon>
        <taxon>Hyphomicrobiales</taxon>
        <taxon>Methylobacteriaceae</taxon>
        <taxon>Methylobacterium</taxon>
    </lineage>
</organism>
<dbReference type="Proteomes" id="UP000036449">
    <property type="component" value="Unassembled WGS sequence"/>
</dbReference>
<feature type="signal peptide" evidence="1">
    <location>
        <begin position="1"/>
        <end position="20"/>
    </location>
</feature>
<keyword evidence="3" id="KW-1185">Reference proteome</keyword>
<dbReference type="InterPro" id="IPR009333">
    <property type="entry name" value="DUF992"/>
</dbReference>
<evidence type="ECO:0000313" key="2">
    <source>
        <dbReference type="EMBL" id="KMO32578.1"/>
    </source>
</evidence>
<keyword evidence="1" id="KW-0732">Signal</keyword>